<dbReference type="RefSeq" id="WP_344005774.1">
    <property type="nucleotide sequence ID" value="NZ_BAAAMY010000004.1"/>
</dbReference>
<accession>A0ABP5AIR1</accession>
<keyword evidence="5" id="KW-0560">Oxidoreductase</keyword>
<sequence>MATDTVQPTPYDDPAGATSAEGSTSATTGAATSGADLDPTRMQAILDGRYAEVRDLVRSNLVEFADILTDAETLSVDDYRDRVRDLLLEMAASGQTGMGFPEEYGGGGDVGASISAFETLAYGDLSVLVKAGVQFGLFGGAVLHLGTKHHHDRYLRPLISGELMGGFAMSESGHGSNVQALRTHATYDPATQEFVVTTDGDLGRKDYIGNAARHGEVAAVFAQLHVGGEDKGVHAFVVPIRERGEDGGLTPAPGVRIEDCGHKMGLNGVDNGRLWFDEVRIPRTALLNRFADVTPEGVYESSIDNPDRRFFTTLGTLVQGRISVGGAGLGAAKVAITLGVRYGDLRRQFEAADPDREQLLLDYGMHQRRLLPLLARTYALHFAQEKLVGELHLMSGVTDDESRQRELESRAAGTKALATWHATRTIQECREACGGAGYLSANRFAALKADTDVFTTFEGDNHVLLQLVAKGLLTGYASEFEDMNQLDMARFVGELAVETVIERTSVHKLLERIRDVLPGFDDGEPEAGLADPDYQLAMYRFREEHLVSGVARRLKRGIDAGHHPGAVFSRVQDHVIAAARAHVERLVLEDFTAKVAGLEDGAERDALRLLRDLHALSGIEADRAWFIEHGRLSVARSKAITREVGELCRRVRPIAVPLVESFGVPDAMLRSPDLLDERLLAEEPTR</sequence>
<comment type="similarity">
    <text evidence="2">Belongs to the acyl-CoA oxidase family.</text>
</comment>
<dbReference type="PANTHER" id="PTHR10909:SF382">
    <property type="entry name" value="ACYL-COENZYME A OXIDASE"/>
    <property type="match status" value="1"/>
</dbReference>
<keyword evidence="3" id="KW-0285">Flavoprotein</keyword>
<dbReference type="InterPro" id="IPR037069">
    <property type="entry name" value="AcylCoA_DH/ox_N_sf"/>
</dbReference>
<dbReference type="InterPro" id="IPR002655">
    <property type="entry name" value="Acyl-CoA_oxidase_C"/>
</dbReference>
<dbReference type="Gene3D" id="1.20.140.10">
    <property type="entry name" value="Butyryl-CoA Dehydrogenase, subunit A, domain 3"/>
    <property type="match status" value="2"/>
</dbReference>
<feature type="domain" description="Acyl-CoA oxidase C-alpha1" evidence="10">
    <location>
        <begin position="315"/>
        <end position="473"/>
    </location>
</feature>
<reference evidence="12" key="1">
    <citation type="journal article" date="2019" name="Int. J. Syst. Evol. Microbiol.">
        <title>The Global Catalogue of Microorganisms (GCM) 10K type strain sequencing project: providing services to taxonomists for standard genome sequencing and annotation.</title>
        <authorList>
            <consortium name="The Broad Institute Genomics Platform"/>
            <consortium name="The Broad Institute Genome Sequencing Center for Infectious Disease"/>
            <person name="Wu L."/>
            <person name="Ma J."/>
        </authorList>
    </citation>
    <scope>NUCLEOTIDE SEQUENCE [LARGE SCALE GENOMIC DNA]</scope>
    <source>
        <strain evidence="12">JCM 14046</strain>
    </source>
</reference>
<dbReference type="SUPFAM" id="SSF47203">
    <property type="entry name" value="Acyl-CoA dehydrogenase C-terminal domain-like"/>
    <property type="match status" value="2"/>
</dbReference>
<evidence type="ECO:0000256" key="1">
    <source>
        <dbReference type="ARBA" id="ARBA00001974"/>
    </source>
</evidence>
<feature type="region of interest" description="Disordered" evidence="6">
    <location>
        <begin position="1"/>
        <end position="35"/>
    </location>
</feature>
<dbReference type="Proteomes" id="UP001501612">
    <property type="component" value="Unassembled WGS sequence"/>
</dbReference>
<evidence type="ECO:0000256" key="4">
    <source>
        <dbReference type="ARBA" id="ARBA00022827"/>
    </source>
</evidence>
<feature type="compositionally biased region" description="Low complexity" evidence="6">
    <location>
        <begin position="15"/>
        <end position="35"/>
    </location>
</feature>
<dbReference type="InterPro" id="IPR055060">
    <property type="entry name" value="ACOX_C_alpha1"/>
</dbReference>
<dbReference type="InterPro" id="IPR006091">
    <property type="entry name" value="Acyl-CoA_Oxase/DH_mid-dom"/>
</dbReference>
<dbReference type="Pfam" id="PF01756">
    <property type="entry name" value="ACOX"/>
    <property type="match status" value="1"/>
</dbReference>
<evidence type="ECO:0000256" key="6">
    <source>
        <dbReference type="SAM" id="MobiDB-lite"/>
    </source>
</evidence>
<feature type="domain" description="Acyl-CoA oxidase C-terminal" evidence="7">
    <location>
        <begin position="531"/>
        <end position="672"/>
    </location>
</feature>
<evidence type="ECO:0000256" key="3">
    <source>
        <dbReference type="ARBA" id="ARBA00022630"/>
    </source>
</evidence>
<dbReference type="InterPro" id="IPR036250">
    <property type="entry name" value="AcylCo_DH-like_C"/>
</dbReference>
<dbReference type="InterPro" id="IPR012258">
    <property type="entry name" value="Acyl-CoA_oxidase"/>
</dbReference>
<dbReference type="Gene3D" id="2.40.110.10">
    <property type="entry name" value="Butyryl-CoA Dehydrogenase, subunit A, domain 2"/>
    <property type="match status" value="1"/>
</dbReference>
<protein>
    <submittedName>
        <fullName evidence="11">Acyl-CoA dehydrogenase</fullName>
    </submittedName>
</protein>
<evidence type="ECO:0000256" key="5">
    <source>
        <dbReference type="ARBA" id="ARBA00023002"/>
    </source>
</evidence>
<name>A0ABP5AIR1_9ACTN</name>
<dbReference type="EMBL" id="BAAAMY010000004">
    <property type="protein sequence ID" value="GAA1914787.1"/>
    <property type="molecule type" value="Genomic_DNA"/>
</dbReference>
<evidence type="ECO:0000259" key="7">
    <source>
        <dbReference type="Pfam" id="PF01756"/>
    </source>
</evidence>
<dbReference type="SUPFAM" id="SSF56645">
    <property type="entry name" value="Acyl-CoA dehydrogenase NM domain-like"/>
    <property type="match status" value="1"/>
</dbReference>
<dbReference type="Pfam" id="PF02771">
    <property type="entry name" value="Acyl-CoA_dh_N"/>
    <property type="match status" value="1"/>
</dbReference>
<keyword evidence="12" id="KW-1185">Reference proteome</keyword>
<comment type="cofactor">
    <cofactor evidence="1">
        <name>FAD</name>
        <dbReference type="ChEBI" id="CHEBI:57692"/>
    </cofactor>
</comment>
<evidence type="ECO:0000259" key="8">
    <source>
        <dbReference type="Pfam" id="PF02770"/>
    </source>
</evidence>
<gene>
    <name evidence="11" type="ORF">GCM10009737_15220</name>
</gene>
<feature type="domain" description="Acyl-CoA dehydrogenase/oxidase N-terminal" evidence="9">
    <location>
        <begin position="75"/>
        <end position="162"/>
    </location>
</feature>
<evidence type="ECO:0000259" key="10">
    <source>
        <dbReference type="Pfam" id="PF22924"/>
    </source>
</evidence>
<dbReference type="InterPro" id="IPR046373">
    <property type="entry name" value="Acyl-CoA_Oxase/DH_mid-dom_sf"/>
</dbReference>
<keyword evidence="4" id="KW-0274">FAD</keyword>
<evidence type="ECO:0000313" key="11">
    <source>
        <dbReference type="EMBL" id="GAA1914787.1"/>
    </source>
</evidence>
<feature type="domain" description="Acyl-CoA oxidase/dehydrogenase middle" evidence="8">
    <location>
        <begin position="166"/>
        <end position="279"/>
    </location>
</feature>
<dbReference type="PIRSF" id="PIRSF000168">
    <property type="entry name" value="Acyl-CoA_oxidase"/>
    <property type="match status" value="1"/>
</dbReference>
<organism evidence="11 12">
    <name type="scientific">Nocardioides lentus</name>
    <dbReference type="NCBI Taxonomy" id="338077"/>
    <lineage>
        <taxon>Bacteria</taxon>
        <taxon>Bacillati</taxon>
        <taxon>Actinomycetota</taxon>
        <taxon>Actinomycetes</taxon>
        <taxon>Propionibacteriales</taxon>
        <taxon>Nocardioidaceae</taxon>
        <taxon>Nocardioides</taxon>
    </lineage>
</organism>
<evidence type="ECO:0000256" key="2">
    <source>
        <dbReference type="ARBA" id="ARBA00006288"/>
    </source>
</evidence>
<dbReference type="InterPro" id="IPR009100">
    <property type="entry name" value="AcylCoA_DH/oxidase_NM_dom_sf"/>
</dbReference>
<dbReference type="Pfam" id="PF22924">
    <property type="entry name" value="ACOX_C_alpha1"/>
    <property type="match status" value="1"/>
</dbReference>
<proteinExistence type="inferred from homology"/>
<evidence type="ECO:0000259" key="9">
    <source>
        <dbReference type="Pfam" id="PF02771"/>
    </source>
</evidence>
<evidence type="ECO:0000313" key="12">
    <source>
        <dbReference type="Proteomes" id="UP001501612"/>
    </source>
</evidence>
<comment type="caution">
    <text evidence="11">The sequence shown here is derived from an EMBL/GenBank/DDBJ whole genome shotgun (WGS) entry which is preliminary data.</text>
</comment>
<dbReference type="InterPro" id="IPR013786">
    <property type="entry name" value="AcylCoA_DH/ox_N"/>
</dbReference>
<dbReference type="Pfam" id="PF02770">
    <property type="entry name" value="Acyl-CoA_dh_M"/>
    <property type="match status" value="1"/>
</dbReference>
<dbReference type="PANTHER" id="PTHR10909">
    <property type="entry name" value="ELECTRON TRANSPORT OXIDOREDUCTASE"/>
    <property type="match status" value="1"/>
</dbReference>
<dbReference type="Gene3D" id="1.10.540.10">
    <property type="entry name" value="Acyl-CoA dehydrogenase/oxidase, N-terminal domain"/>
    <property type="match status" value="1"/>
</dbReference>